<protein>
    <submittedName>
        <fullName evidence="3">Uncharacterized protein</fullName>
    </submittedName>
</protein>
<comment type="caution">
    <text evidence="3">The sequence shown here is derived from an EMBL/GenBank/DDBJ whole genome shotgun (WGS) entry which is preliminary data.</text>
</comment>
<name>A0ABQ5RWB7_9CHLO</name>
<dbReference type="Proteomes" id="UP001165090">
    <property type="component" value="Unassembled WGS sequence"/>
</dbReference>
<evidence type="ECO:0000256" key="2">
    <source>
        <dbReference type="SAM" id="Phobius"/>
    </source>
</evidence>
<accession>A0ABQ5RWB7</accession>
<gene>
    <name evidence="3" type="ORF">VaNZ11_003719</name>
</gene>
<feature type="region of interest" description="Disordered" evidence="1">
    <location>
        <begin position="47"/>
        <end position="72"/>
    </location>
</feature>
<keyword evidence="4" id="KW-1185">Reference proteome</keyword>
<sequence>MAAHYRRRDLPLHRKLWPAEGIPDGVSIKTHTHISVLHSIVCRAHASSGKEGSRGHAGSASQKDDPPLVQPSLVIPPPSTGSQYGRNRLLDLAFSGPLGVGGGGGDGEVGGGGFFGFGGRGGGAGGGGGRGPSGSRDDGSCRGRRFGVLPRVLVLIQFLCWSVVLYMLVDTVVNTSTRVSKKVWRTNSRVSGKEGRGQAAAAEPQGPQPLLHEPEPGQELEHGGEQEHREKGQKHDEQPEQGQRQEDKMTVDGEVVVVENEIEEVEEEEVVVTGDGAARDAIAEAMAGPSSSRSCSSTVLPPDGTEQPLATMAMRRTPDIPGVVAMGSVDGPAAAAAAVAAGTEALSGSPSPAHQAGQQRPPFVRYEGARPVEYPTLAVFIMILGSVGFFSTLG</sequence>
<evidence type="ECO:0000313" key="3">
    <source>
        <dbReference type="EMBL" id="GLI61356.1"/>
    </source>
</evidence>
<feature type="compositionally biased region" description="Basic and acidic residues" evidence="1">
    <location>
        <begin position="212"/>
        <end position="251"/>
    </location>
</feature>
<dbReference type="EMBL" id="BSDZ01000010">
    <property type="protein sequence ID" value="GLI61356.1"/>
    <property type="molecule type" value="Genomic_DNA"/>
</dbReference>
<keyword evidence="2" id="KW-0472">Membrane</keyword>
<evidence type="ECO:0000256" key="1">
    <source>
        <dbReference type="SAM" id="MobiDB-lite"/>
    </source>
</evidence>
<feature type="region of interest" description="Disordered" evidence="1">
    <location>
        <begin position="183"/>
        <end position="252"/>
    </location>
</feature>
<proteinExistence type="predicted"/>
<feature type="compositionally biased region" description="Low complexity" evidence="1">
    <location>
        <begin position="197"/>
        <end position="211"/>
    </location>
</feature>
<keyword evidence="2" id="KW-1133">Transmembrane helix</keyword>
<keyword evidence="2" id="KW-0812">Transmembrane</keyword>
<reference evidence="3 4" key="1">
    <citation type="journal article" date="2023" name="IScience">
        <title>Expanded male sex-determining region conserved during the evolution of homothallism in the green alga Volvox.</title>
        <authorList>
            <person name="Yamamoto K."/>
            <person name="Matsuzaki R."/>
            <person name="Mahakham W."/>
            <person name="Heman W."/>
            <person name="Sekimoto H."/>
            <person name="Kawachi M."/>
            <person name="Minakuchi Y."/>
            <person name="Toyoda A."/>
            <person name="Nozaki H."/>
        </authorList>
    </citation>
    <scope>NUCLEOTIDE SEQUENCE [LARGE SCALE GENOMIC DNA]</scope>
    <source>
        <strain evidence="3 4">NIES-4468</strain>
    </source>
</reference>
<feature type="transmembrane region" description="Helical" evidence="2">
    <location>
        <begin position="152"/>
        <end position="169"/>
    </location>
</feature>
<evidence type="ECO:0000313" key="4">
    <source>
        <dbReference type="Proteomes" id="UP001165090"/>
    </source>
</evidence>
<organism evidence="3 4">
    <name type="scientific">Volvox africanus</name>
    <dbReference type="NCBI Taxonomy" id="51714"/>
    <lineage>
        <taxon>Eukaryota</taxon>
        <taxon>Viridiplantae</taxon>
        <taxon>Chlorophyta</taxon>
        <taxon>core chlorophytes</taxon>
        <taxon>Chlorophyceae</taxon>
        <taxon>CS clade</taxon>
        <taxon>Chlamydomonadales</taxon>
        <taxon>Volvocaceae</taxon>
        <taxon>Volvox</taxon>
    </lineage>
</organism>